<dbReference type="EMBL" id="CP090894">
    <property type="protein sequence ID" value="ULT93489.1"/>
    <property type="molecule type" value="Genomic_DNA"/>
</dbReference>
<dbReference type="AlphaFoldDB" id="A0AAE9D5I9"/>
<accession>A0AAE9D5I9</accession>
<organism evidence="1 2">
    <name type="scientific">Caenorhabditis briggsae</name>
    <dbReference type="NCBI Taxonomy" id="6238"/>
    <lineage>
        <taxon>Eukaryota</taxon>
        <taxon>Metazoa</taxon>
        <taxon>Ecdysozoa</taxon>
        <taxon>Nematoda</taxon>
        <taxon>Chromadorea</taxon>
        <taxon>Rhabditida</taxon>
        <taxon>Rhabditina</taxon>
        <taxon>Rhabditomorpha</taxon>
        <taxon>Rhabditoidea</taxon>
        <taxon>Rhabditidae</taxon>
        <taxon>Peloderinae</taxon>
        <taxon>Caenorhabditis</taxon>
    </lineage>
</organism>
<dbReference type="Proteomes" id="UP000827892">
    <property type="component" value="Chromosome IV"/>
</dbReference>
<dbReference type="InterPro" id="IPR040161">
    <property type="entry name" value="FB224"/>
</dbReference>
<reference evidence="1 2" key="1">
    <citation type="submission" date="2022-05" db="EMBL/GenBank/DDBJ databases">
        <title>Chromosome-level reference genomes for two strains of Caenorhabditis briggsae: an improved platform for comparative genomics.</title>
        <authorList>
            <person name="Stevens L."/>
            <person name="Andersen E.C."/>
        </authorList>
    </citation>
    <scope>NUCLEOTIDE SEQUENCE [LARGE SCALE GENOMIC DNA]</scope>
    <source>
        <strain evidence="1">QX1410_ONT</strain>
        <tissue evidence="1">Whole-organism</tissue>
    </source>
</reference>
<proteinExistence type="predicted"/>
<evidence type="ECO:0000313" key="1">
    <source>
        <dbReference type="EMBL" id="ULT93489.1"/>
    </source>
</evidence>
<dbReference type="PANTHER" id="PTHR23015:SF4">
    <property type="entry name" value="DUF38 DOMAIN-CONTAINING PROTEIN-RELATED"/>
    <property type="match status" value="1"/>
</dbReference>
<protein>
    <submittedName>
        <fullName evidence="1">Uncharacterized protein</fullName>
    </submittedName>
</protein>
<name>A0AAE9D5I9_CAEBR</name>
<sequence length="432" mass="50320">MATLQPLTNQVDRIIEKEFQSFHTVRQAHNAVWRYIRRHDGLEQILKNTIQQAKQMLLGAPGASKNREKSDETVIYTLDYVKGVMTKMAENRIKRAWNFDQVCIALYIRRIFPDLAENPENPVTFLKITFSYDYIDVRFESENYPRIKIRYDKSTGMTRISSGGAEKVLEMGTNLETDAARDLCFLLNETKFEIETLVIDIQRLELCHPDEVGHEGFLEKLQMIMDEEYDMTIKVKNLKMKIFETEKGWAANDSNSLLSVLLCVTPGWLKTLSLRTLNPTDVNIQMSAVSTEQWKQLNILDMMDGKVAHDWRDYSHLEYVGIRKLTVQGMMDVISTFVDNPPRGEVTIETKLQFELPTFLIVASRHSKYIRVTKEKEEPSEYNTLYFRSGEHRILGFALKRDQIIITVVYPENRRLDLFKRIPIGQFNVINK</sequence>
<dbReference type="KEGG" id="cbr:CBG_21599"/>
<evidence type="ECO:0000313" key="2">
    <source>
        <dbReference type="Proteomes" id="UP000827892"/>
    </source>
</evidence>
<gene>
    <name evidence="1" type="ORF">L3Y34_003171</name>
</gene>
<dbReference type="PANTHER" id="PTHR23015">
    <property type="entry name" value="UNCHARACTERIZED C.ELEGANS PROTEIN"/>
    <property type="match status" value="1"/>
</dbReference>